<gene>
    <name evidence="1" type="ORF">SLAVMIC_00589</name>
</gene>
<accession>A0A8D9C964</accession>
<name>A0A8D9C964_9VIRU</name>
<organism evidence="1">
    <name type="scientific">uncultured marine phage</name>
    <dbReference type="NCBI Taxonomy" id="707152"/>
    <lineage>
        <taxon>Viruses</taxon>
        <taxon>environmental samples</taxon>
    </lineage>
</organism>
<protein>
    <submittedName>
        <fullName evidence="1">Uncharacterized protein</fullName>
    </submittedName>
</protein>
<reference evidence="1" key="1">
    <citation type="submission" date="2021-06" db="EMBL/GenBank/DDBJ databases">
        <authorList>
            <person name="Gannon L."/>
            <person name="Redgwell R T."/>
            <person name="Michniewski S."/>
            <person name="Harrison D C."/>
            <person name="Millard A."/>
        </authorList>
    </citation>
    <scope>NUCLEOTIDE SEQUENCE</scope>
</reference>
<evidence type="ECO:0000313" key="1">
    <source>
        <dbReference type="EMBL" id="CAG7580883.1"/>
    </source>
</evidence>
<dbReference type="EMBL" id="OU342829">
    <property type="protein sequence ID" value="CAG7580883.1"/>
    <property type="molecule type" value="Genomic_DNA"/>
</dbReference>
<proteinExistence type="predicted"/>
<sequence>MKFITDFQKDKNYNYKTYSRDGEKIVEERNVRFLFSYAGKYQHLMFNHFLDRSLTKFEDYKGDMFGNIITDKNLNKIKKNINDKRCRYILCEEEVVTYTVTGKVFSKKSKVTTYDKTSDLIGKIKSGKLDQTIRIRTMYKKRVDGVSVFIPGAMVSLRDINDFRSSYGHPVKMFDSLNITKL</sequence>